<gene>
    <name evidence="2" type="ORF">DB31_7296</name>
</gene>
<evidence type="ECO:0000313" key="3">
    <source>
        <dbReference type="Proteomes" id="UP000028725"/>
    </source>
</evidence>
<dbReference type="AlphaFoldDB" id="A0A085WK46"/>
<accession>A0A085WK46</accession>
<protein>
    <submittedName>
        <fullName evidence="2">Ferric siderophore transport system, periplasmic binding protein TonB</fullName>
    </submittedName>
</protein>
<evidence type="ECO:0000259" key="1">
    <source>
        <dbReference type="Pfam" id="PF03544"/>
    </source>
</evidence>
<dbReference type="EMBL" id="JMCB01000006">
    <property type="protein sequence ID" value="KFE68059.1"/>
    <property type="molecule type" value="Genomic_DNA"/>
</dbReference>
<dbReference type="Proteomes" id="UP000028725">
    <property type="component" value="Unassembled WGS sequence"/>
</dbReference>
<feature type="domain" description="TonB C-terminal" evidence="1">
    <location>
        <begin position="62"/>
        <end position="124"/>
    </location>
</feature>
<organism evidence="2 3">
    <name type="scientific">Hyalangium minutum</name>
    <dbReference type="NCBI Taxonomy" id="394096"/>
    <lineage>
        <taxon>Bacteria</taxon>
        <taxon>Pseudomonadati</taxon>
        <taxon>Myxococcota</taxon>
        <taxon>Myxococcia</taxon>
        <taxon>Myxococcales</taxon>
        <taxon>Cystobacterineae</taxon>
        <taxon>Archangiaceae</taxon>
        <taxon>Hyalangium</taxon>
    </lineage>
</organism>
<dbReference type="STRING" id="394096.DB31_7296"/>
<dbReference type="SUPFAM" id="SSF74653">
    <property type="entry name" value="TolA/TonB C-terminal domain"/>
    <property type="match status" value="1"/>
</dbReference>
<comment type="caution">
    <text evidence="2">The sequence shown here is derived from an EMBL/GenBank/DDBJ whole genome shotgun (WGS) entry which is preliminary data.</text>
</comment>
<dbReference type="Gene3D" id="3.30.1150.10">
    <property type="match status" value="1"/>
</dbReference>
<proteinExistence type="predicted"/>
<dbReference type="GO" id="GO:0055085">
    <property type="term" value="P:transmembrane transport"/>
    <property type="evidence" value="ECO:0007669"/>
    <property type="project" value="InterPro"/>
</dbReference>
<sequence>MAPVPPPLPEEKAEPFGTDLVLNPARMGDELSCSGPNEDVIPFGVGMTRPEFLSGPALVHTPEAREAHVQGLIIAKCTVTCRGEVRGCRIIKPLPYMEQAALDVLQSRRYKPTRYLGRPVTVSYFFGLRVEPPVDPPPSP</sequence>
<reference evidence="2 3" key="1">
    <citation type="submission" date="2014-04" db="EMBL/GenBank/DDBJ databases">
        <title>Genome assembly of Hyalangium minutum DSM 14724.</title>
        <authorList>
            <person name="Sharma G."/>
            <person name="Subramanian S."/>
        </authorList>
    </citation>
    <scope>NUCLEOTIDE SEQUENCE [LARGE SCALE GENOMIC DNA]</scope>
    <source>
        <strain evidence="2 3">DSM 14724</strain>
    </source>
</reference>
<evidence type="ECO:0000313" key="2">
    <source>
        <dbReference type="EMBL" id="KFE68059.1"/>
    </source>
</evidence>
<dbReference type="InterPro" id="IPR037682">
    <property type="entry name" value="TonB_C"/>
</dbReference>
<keyword evidence="3" id="KW-1185">Reference proteome</keyword>
<dbReference type="Pfam" id="PF03544">
    <property type="entry name" value="TonB_C"/>
    <property type="match status" value="1"/>
</dbReference>
<name>A0A085WK46_9BACT</name>